<reference evidence="1" key="1">
    <citation type="journal article" date="2008" name="BMC Genomics">
        <title>Analysis of 4,664 high-quality sequence-finished poplar full-length cDNA clones and their utility for the discovery of genes responding to insect feeding.</title>
        <authorList>
            <person name="Ralph S.G."/>
            <person name="Chun H.J."/>
            <person name="Cooper D."/>
            <person name="Kirkpatrick R."/>
            <person name="Kolosova N."/>
            <person name="Gunter L."/>
            <person name="Tuskan G.A."/>
            <person name="Douglas C.J."/>
            <person name="Holt R.A."/>
            <person name="Jones S.J."/>
            <person name="Marra M.A."/>
            <person name="Bohlmann J."/>
        </authorList>
    </citation>
    <scope>NUCLEOTIDE SEQUENCE</scope>
    <source>
        <tissue evidence="1">Sapling trees one metre in height and grown under greenhouse conditions were exposed to continuous feeding by Malacosoma disstria Hubner</tissue>
    </source>
</reference>
<evidence type="ECO:0000313" key="1">
    <source>
        <dbReference type="EMBL" id="ABK96639.1"/>
    </source>
</evidence>
<dbReference type="AlphaFoldDB" id="A9PJT6"/>
<name>A9PJT6_9ROSI</name>
<dbReference type="EMBL" id="EF148678">
    <property type="protein sequence ID" value="ABK96639.1"/>
    <property type="molecule type" value="mRNA"/>
</dbReference>
<protein>
    <submittedName>
        <fullName evidence="1">Uncharacterized protein</fullName>
    </submittedName>
</protein>
<accession>A9PJT6</accession>
<sequence>MNLKRTSCFGTRKLLKMKRMMIIIKRRERLLMSLIVTLTKTSLSQMKQKRK</sequence>
<proteinExistence type="evidence at transcript level"/>
<organism evidence="1">
    <name type="scientific">Populus trichocarpa x Populus deltoides</name>
    <dbReference type="NCBI Taxonomy" id="3695"/>
    <lineage>
        <taxon>Eukaryota</taxon>
        <taxon>Viridiplantae</taxon>
        <taxon>Streptophyta</taxon>
        <taxon>Embryophyta</taxon>
        <taxon>Tracheophyta</taxon>
        <taxon>Spermatophyta</taxon>
        <taxon>Magnoliopsida</taxon>
        <taxon>eudicotyledons</taxon>
        <taxon>Gunneridae</taxon>
        <taxon>Pentapetalae</taxon>
        <taxon>rosids</taxon>
        <taxon>fabids</taxon>
        <taxon>Malpighiales</taxon>
        <taxon>Salicaceae</taxon>
        <taxon>Saliceae</taxon>
        <taxon>Populus</taxon>
    </lineage>
</organism>